<evidence type="ECO:0000256" key="6">
    <source>
        <dbReference type="ARBA" id="ARBA00022989"/>
    </source>
</evidence>
<dbReference type="InterPro" id="IPR000276">
    <property type="entry name" value="GPCR_Rhodpsn"/>
</dbReference>
<accession>A0A8J6H8Q8</accession>
<feature type="compositionally biased region" description="Low complexity" evidence="13">
    <location>
        <begin position="619"/>
        <end position="632"/>
    </location>
</feature>
<dbReference type="Proteomes" id="UP000719412">
    <property type="component" value="Unassembled WGS sequence"/>
</dbReference>
<evidence type="ECO:0000313" key="17">
    <source>
        <dbReference type="Proteomes" id="UP000719412"/>
    </source>
</evidence>
<dbReference type="Gene3D" id="2.30.29.30">
    <property type="entry name" value="Pleckstrin-homology domain (PH domain)/Phosphotyrosine-binding domain (PTB)"/>
    <property type="match status" value="1"/>
</dbReference>
<evidence type="ECO:0000259" key="14">
    <source>
        <dbReference type="PROSITE" id="PS50003"/>
    </source>
</evidence>
<evidence type="ECO:0000256" key="3">
    <source>
        <dbReference type="ARBA" id="ARBA00022475"/>
    </source>
</evidence>
<gene>
    <name evidence="16" type="ORF">GEV33_013000</name>
</gene>
<feature type="region of interest" description="Disordered" evidence="13">
    <location>
        <begin position="266"/>
        <end position="296"/>
    </location>
</feature>
<evidence type="ECO:0000313" key="16">
    <source>
        <dbReference type="EMBL" id="KAH0809791.1"/>
    </source>
</evidence>
<dbReference type="PANTHER" id="PTHR46556">
    <property type="entry name" value="PLECKSTRIN HOMOLOGY DOMAIN-CONTAINING FAMILY M MEMBER 2"/>
    <property type="match status" value="1"/>
</dbReference>
<keyword evidence="4" id="KW-0963">Cytoplasm</keyword>
<evidence type="ECO:0000256" key="9">
    <source>
        <dbReference type="ARBA" id="ARBA00023170"/>
    </source>
</evidence>
<reference evidence="16" key="2">
    <citation type="submission" date="2021-08" db="EMBL/GenBank/DDBJ databases">
        <authorList>
            <person name="Eriksson T."/>
        </authorList>
    </citation>
    <scope>NUCLEOTIDE SEQUENCE</scope>
    <source>
        <strain evidence="16">Stoneville</strain>
        <tissue evidence="16">Whole head</tissue>
    </source>
</reference>
<dbReference type="GO" id="GO:0005886">
    <property type="term" value="C:plasma membrane"/>
    <property type="evidence" value="ECO:0007669"/>
    <property type="project" value="UniProtKB-SubCell"/>
</dbReference>
<dbReference type="Pfam" id="PF21049">
    <property type="entry name" value="CFA69_ARM_rpt"/>
    <property type="match status" value="1"/>
</dbReference>
<dbReference type="InterPro" id="IPR011993">
    <property type="entry name" value="PH-like_dom_sf"/>
</dbReference>
<dbReference type="SMART" id="SM00233">
    <property type="entry name" value="PH"/>
    <property type="match status" value="1"/>
</dbReference>
<feature type="transmembrane region" description="Helical" evidence="12">
    <location>
        <begin position="55"/>
        <end position="75"/>
    </location>
</feature>
<dbReference type="CDD" id="cd13309">
    <property type="entry name" value="PH_SKIP"/>
    <property type="match status" value="1"/>
</dbReference>
<comment type="caution">
    <text evidence="12">Lacks conserved residue(s) required for the propagation of feature annotation.</text>
</comment>
<protein>
    <submittedName>
        <fullName evidence="16">Uncharacterized protein</fullName>
    </submittedName>
</protein>
<comment type="caution">
    <text evidence="16">The sequence shown here is derived from an EMBL/GenBank/DDBJ whole genome shotgun (WGS) entry which is preliminary data.</text>
</comment>
<evidence type="ECO:0000256" key="5">
    <source>
        <dbReference type="ARBA" id="ARBA00022692"/>
    </source>
</evidence>
<dbReference type="GO" id="GO:0032418">
    <property type="term" value="P:lysosome localization"/>
    <property type="evidence" value="ECO:0007669"/>
    <property type="project" value="TreeGrafter"/>
</dbReference>
<feature type="region of interest" description="Disordered" evidence="13">
    <location>
        <begin position="846"/>
        <end position="954"/>
    </location>
</feature>
<dbReference type="PRINTS" id="PR00896">
    <property type="entry name" value="VASOPRESSINR"/>
</dbReference>
<keyword evidence="11 12" id="KW-0807">Transducer</keyword>
<dbReference type="PROSITE" id="PS50262">
    <property type="entry name" value="G_PROTEIN_RECEP_F1_2"/>
    <property type="match status" value="1"/>
</dbReference>
<evidence type="ECO:0000256" key="11">
    <source>
        <dbReference type="ARBA" id="ARBA00023224"/>
    </source>
</evidence>
<keyword evidence="5 12" id="KW-0812">Transmembrane</keyword>
<dbReference type="SUPFAM" id="SSF48371">
    <property type="entry name" value="ARM repeat"/>
    <property type="match status" value="1"/>
</dbReference>
<dbReference type="PROSITE" id="PS50003">
    <property type="entry name" value="PH_DOMAIN"/>
    <property type="match status" value="1"/>
</dbReference>
<evidence type="ECO:0000256" key="1">
    <source>
        <dbReference type="ARBA" id="ARBA00004496"/>
    </source>
</evidence>
<feature type="compositionally biased region" description="Polar residues" evidence="13">
    <location>
        <begin position="879"/>
        <end position="907"/>
    </location>
</feature>
<dbReference type="GO" id="GO:0032880">
    <property type="term" value="P:regulation of protein localization"/>
    <property type="evidence" value="ECO:0007669"/>
    <property type="project" value="TreeGrafter"/>
</dbReference>
<feature type="compositionally biased region" description="Basic residues" evidence="13">
    <location>
        <begin position="911"/>
        <end position="922"/>
    </location>
</feature>
<dbReference type="InterPro" id="IPR016024">
    <property type="entry name" value="ARM-type_fold"/>
</dbReference>
<dbReference type="InterPro" id="IPR057288">
    <property type="entry name" value="PH_PLEKHM2"/>
</dbReference>
<name>A0A8J6H8Q8_TENMO</name>
<proteinExistence type="inferred from homology"/>
<dbReference type="GO" id="GO:0007030">
    <property type="term" value="P:Golgi organization"/>
    <property type="evidence" value="ECO:0007669"/>
    <property type="project" value="TreeGrafter"/>
</dbReference>
<evidence type="ECO:0000256" key="10">
    <source>
        <dbReference type="ARBA" id="ARBA00023180"/>
    </source>
</evidence>
<dbReference type="PANTHER" id="PTHR46556:SF1">
    <property type="entry name" value="PLECKSTRIN HOMOLOGY DOMAIN-CONTAINING FAMILY M MEMBER 2"/>
    <property type="match status" value="1"/>
</dbReference>
<evidence type="ECO:0000256" key="12">
    <source>
        <dbReference type="RuleBase" id="RU046427"/>
    </source>
</evidence>
<feature type="domain" description="G-protein coupled receptors family 1 profile" evidence="15">
    <location>
        <begin position="1"/>
        <end position="234"/>
    </location>
</feature>
<dbReference type="Pfam" id="PF00169">
    <property type="entry name" value="PH"/>
    <property type="match status" value="1"/>
</dbReference>
<keyword evidence="7 12" id="KW-0297">G-protein coupled receptor</keyword>
<dbReference type="InterPro" id="IPR017452">
    <property type="entry name" value="GPCR_Rhodpsn_7TM"/>
</dbReference>
<dbReference type="InterPro" id="IPR001849">
    <property type="entry name" value="PH_domain"/>
</dbReference>
<dbReference type="Pfam" id="PF23142">
    <property type="entry name" value="PH_PLEKHM2"/>
    <property type="match status" value="1"/>
</dbReference>
<dbReference type="GO" id="GO:0010008">
    <property type="term" value="C:endosome membrane"/>
    <property type="evidence" value="ECO:0007669"/>
    <property type="project" value="TreeGrafter"/>
</dbReference>
<dbReference type="SUPFAM" id="SSF81321">
    <property type="entry name" value="Family A G protein-coupled receptor-like"/>
    <property type="match status" value="1"/>
</dbReference>
<dbReference type="EMBL" id="JABDTM020027910">
    <property type="protein sequence ID" value="KAH0809791.1"/>
    <property type="molecule type" value="Genomic_DNA"/>
</dbReference>
<organism evidence="16 17">
    <name type="scientific">Tenebrio molitor</name>
    <name type="common">Yellow mealworm beetle</name>
    <dbReference type="NCBI Taxonomy" id="7067"/>
    <lineage>
        <taxon>Eukaryota</taxon>
        <taxon>Metazoa</taxon>
        <taxon>Ecdysozoa</taxon>
        <taxon>Arthropoda</taxon>
        <taxon>Hexapoda</taxon>
        <taxon>Insecta</taxon>
        <taxon>Pterygota</taxon>
        <taxon>Neoptera</taxon>
        <taxon>Endopterygota</taxon>
        <taxon>Coleoptera</taxon>
        <taxon>Polyphaga</taxon>
        <taxon>Cucujiformia</taxon>
        <taxon>Tenebrionidae</taxon>
        <taxon>Tenebrio</taxon>
    </lineage>
</organism>
<dbReference type="PRINTS" id="PR00237">
    <property type="entry name" value="GPCRRHODOPSN"/>
</dbReference>
<keyword evidence="9 12" id="KW-0675">Receptor</keyword>
<feature type="region of interest" description="Disordered" evidence="13">
    <location>
        <begin position="617"/>
        <end position="656"/>
    </location>
</feature>
<dbReference type="SUPFAM" id="SSF50729">
    <property type="entry name" value="PH domain-like"/>
    <property type="match status" value="1"/>
</dbReference>
<keyword evidence="8 12" id="KW-0472">Membrane</keyword>
<evidence type="ECO:0000256" key="4">
    <source>
        <dbReference type="ARBA" id="ARBA00022490"/>
    </source>
</evidence>
<dbReference type="InterPro" id="IPR001817">
    <property type="entry name" value="Vasoprsn_rcpt"/>
</dbReference>
<dbReference type="InterPro" id="IPR048733">
    <property type="entry name" value="CFA69_ARM_dom"/>
</dbReference>
<evidence type="ECO:0000259" key="15">
    <source>
        <dbReference type="PROSITE" id="PS50262"/>
    </source>
</evidence>
<evidence type="ECO:0000256" key="2">
    <source>
        <dbReference type="ARBA" id="ARBA00004651"/>
    </source>
</evidence>
<keyword evidence="3" id="KW-1003">Cell membrane</keyword>
<feature type="compositionally biased region" description="Polar residues" evidence="13">
    <location>
        <begin position="944"/>
        <end position="954"/>
    </location>
</feature>
<dbReference type="Gene3D" id="1.20.1070.10">
    <property type="entry name" value="Rhodopsin 7-helix transmembrane proteins"/>
    <property type="match status" value="1"/>
</dbReference>
<dbReference type="Pfam" id="PF00001">
    <property type="entry name" value="7tm_1"/>
    <property type="match status" value="1"/>
</dbReference>
<comment type="similarity">
    <text evidence="12">Belongs to the G-protein coupled receptor 1 family. Vasopressin/oxytocin receptor subfamily.</text>
</comment>
<keyword evidence="6 12" id="KW-1133">Transmembrane helix</keyword>
<sequence length="2464" mass="282484">MRLYNLKNLSSKKETDNPCLGALGAPRSAFYPYQVNDYIPRSGSGQQARRKRARVLVILAWLLSFVFSLPTIFLFEEKPIEEIPQCWIDLQAWQWKVYMTLVAVVLFVFPALIISACYAVIVWTIWSKSKLLIPVGHIPIRHNGDHRDRPPRHFHEEHDTRRASSRGIIPRAKIKTVKMTFVIVFVFVLCWSPYIVFDLLQVYGHIPKTQTNIAIATLIQSLAPLNSAANPVIYCLFSTHLCRNLRNTMEIQDIVEFDNKHKISQHDSEIKKQNSQELQMTSSTTSSLASPGDSGVQLLDSESEVTSVMSVSGIGCDIDNIPSLEHDLVEKKDMVKEKDILQRTEELNWKNIQKNEAIDHNKDNKQTGQEQLIKSDTTNQNLNQLNFSQISKSVPNYFDKFELASESTFIKCSLEKSKKEVLNKSLSDEVFEMEHPIKDLQEKPPESDLMNVSLNSYELLDYTLQNKLVTNVENVDQMHVSMSEEVNENLKINLHNSESAVLPIVEDVPVVEKPVEEQIVFRRQRKKKSKSDTPKKRVSFHEDILNSTKIDDIHINHGFITHEPDVSLSFFQRGFVRKPDVIKGRYSWAAEGDAPYYEKAPTEREIKSDLYIQHNTRFSSTSSSSTGSMSSSIDEDSEENCVKKEPTLKQPKSSCLKKTNHSKKYIDTNIVQEETNRKRRSDSNLLDTNIFGSLKNILNFSTSVPLAERGVPEGQEDFAIYSSSHESNRRKSCTNLTFKGFEPLEVLPLPVKKTDKPNVSSNKTNLKLTASEGFYPNYPSNQNLPANVIVCDSNVYEHKGISYSYEYDKFQKSFEQQNKPKSSTVYQMILKEFNFFRKKAKEPEKELPDDFEIVSSANPPVREKSDSIEEVQEAEYKSPKNSVSKYASSTKMDWSDNETISDMSSENVGGRHLHSPKRKVSRTNHYSLSPFKMAPSESSRSDQEGSLVTSKSLQNLKPSTSKTSLINRFLRNVTLKKMLDVKAQNKQKNRKKYLGLYVKDFKFEYKGKDEVDEALEREILRGKEICQKNSDDIVDKKFVIQLKKEIFRSRLERLLRVFPVRSAYSTNGDSKPLLLILTDSTLYITGVKLGNSLCNHFVLPYTELNTILVGPSAQTIHLSNYDKDMQCIITTGCSKITGDLVGSLEIAMRRDISKPRLPAVKNLSMRDMANLRRAICKQTSVDKEEEYFYYSIVNIQDFNPDIPEITPLGPNKEGPLMFKTSDTEARWETAYFILKAGVLYMLSSASQRVPMRVFPLINGSCQGAQRVFNCPRPHTFQLMIEGKTLHLAAPDEYVASDWLQCLVHAASGGYNQREKMLTQSCSLLMTTDHILTVREAFPCTISSLLPSKNQHQPIKGPQVLSCAAIVDLIAFRLPSAEQSWCVLEFSCREVHECSGDWILYFATNVELENFISTLEILWAYNNENLIKENEIVKAFTKCLFQEHTTRRDHIERYCQLAKIILKIMPKFLEWSMDMFFSVNGPIKILHIIEGYLIKTYDLQLLEAYIYCLSEMALLNVEDVTIILGENDTVDILIMICQKLLNSPTLSTTHQKILARSFCVLQILCNAGYMSNNEVINICISYLDRVIHPNENDPLIDVRVTACTVHLLWECILATQQLYSTFLKKGGVYVMLDITEKFTFPVKSLSLGVLADVTRKSSCIPYLITWRKCGKKLLPMLMEIFRCKTEKQCDTALKVEMSEEKHNNFWVALCHGQQITFHKTCTSKAELLESCRCRIHAILQALKVKFKERVELANEHYKLYNEKLNTDDDLTMLFAENYLSLRMCEGWLRVSKELQKEGITPVETDNDLLMERVKQIRQWKTYIQYRIELIVKNEKQTEHFHELETYTTLKEARLSDALDGLKDLSYISNCTERMFQMRKKLILSQEVDANIYNQRISIQSNIIYEKNEEKIPFSPVSLEYDDLLHSIPSQDDLNYHFYETDSQDDRSEYYLTTKLLGHEEGHRLHRRDAQIESNQSNSPTPQNTTTVVLAKPNDTVVVQNQTGNANDGNPGVNKTVTDNKISTAKTKLGKATKVTPNLNTTKVSLDSIQKNLGVNGTGQRKNITIKPVLLGNETSAKIPVLQNITLTKNQTEDDDILSGDNFPPDEESEAFGKTLTEHHITNSTEDNHLYYNSIIRTDPEIGRHYWVDLKNQTDTKVNDLLSRSHRRAATVQLKFEFPFYGHLIKNVTIATGGFLYTGDYVHSWLAATQYIAPLMANFDTSISNDSFIRYVDNGTAFTVEWDKVALQEKSTEGEFTFQTTLHKNGDIVFVYRNVPPFIMNITDDHHPVKVGLSDAYIIDRTIFLVRRKTIYEYHRINFIKADIKNWTVIYLTALPTCLQNEDCASCITKDIPSFECYWCPIIKRCSSGVDRNRQDWLTSHCQSKHLDESICSHISGADIFDESNITYVHDEKEFQHQLEDRCLFDAGVSLERAGWVPLLEMQVRLEEEHRLFVQLAFTRSERERN</sequence>
<feature type="transmembrane region" description="Helical" evidence="12">
    <location>
        <begin position="181"/>
        <end position="203"/>
    </location>
</feature>
<evidence type="ECO:0000256" key="7">
    <source>
        <dbReference type="ARBA" id="ARBA00023040"/>
    </source>
</evidence>
<comment type="subcellular location">
    <subcellularLocation>
        <location evidence="2 12">Cell membrane</location>
        <topology evidence="2 12">Multi-pass membrane protein</topology>
    </subcellularLocation>
    <subcellularLocation>
        <location evidence="1">Cytoplasm</location>
    </subcellularLocation>
</comment>
<feature type="domain" description="PH" evidence="14">
    <location>
        <begin position="1209"/>
        <end position="1307"/>
    </location>
</feature>
<feature type="compositionally biased region" description="Polar residues" evidence="13">
    <location>
        <begin position="275"/>
        <end position="289"/>
    </location>
</feature>
<evidence type="ECO:0000256" key="13">
    <source>
        <dbReference type="SAM" id="MobiDB-lite"/>
    </source>
</evidence>
<dbReference type="GO" id="GO:0005000">
    <property type="term" value="F:vasopressin receptor activity"/>
    <property type="evidence" value="ECO:0007669"/>
    <property type="project" value="InterPro"/>
</dbReference>
<evidence type="ECO:0000256" key="8">
    <source>
        <dbReference type="ARBA" id="ARBA00023136"/>
    </source>
</evidence>
<reference evidence="16" key="1">
    <citation type="journal article" date="2020" name="J Insects Food Feed">
        <title>The yellow mealworm (Tenebrio molitor) genome: a resource for the emerging insects as food and feed industry.</title>
        <authorList>
            <person name="Eriksson T."/>
            <person name="Andere A."/>
            <person name="Kelstrup H."/>
            <person name="Emery V."/>
            <person name="Picard C."/>
        </authorList>
    </citation>
    <scope>NUCLEOTIDE SEQUENCE</scope>
    <source>
        <strain evidence="16">Stoneville</strain>
        <tissue evidence="16">Whole head</tissue>
    </source>
</reference>
<feature type="transmembrane region" description="Helical" evidence="12">
    <location>
        <begin position="95"/>
        <end position="126"/>
    </location>
</feature>
<dbReference type="GO" id="GO:0019894">
    <property type="term" value="F:kinesin binding"/>
    <property type="evidence" value="ECO:0007669"/>
    <property type="project" value="TreeGrafter"/>
</dbReference>
<keyword evidence="17" id="KW-1185">Reference proteome</keyword>
<dbReference type="InterPro" id="IPR053015">
    <property type="entry name" value="PH_domain-containing_M2"/>
</dbReference>
<keyword evidence="10 12" id="KW-0325">Glycoprotein</keyword>